<comment type="caution">
    <text evidence="2">The sequence shown here is derived from an EMBL/GenBank/DDBJ whole genome shotgun (WGS) entry which is preliminary data.</text>
</comment>
<keyword evidence="3" id="KW-1185">Reference proteome</keyword>
<feature type="transmembrane region" description="Helical" evidence="1">
    <location>
        <begin position="12"/>
        <end position="38"/>
    </location>
</feature>
<reference evidence="2 3" key="1">
    <citation type="submission" date="2020-08" db="EMBL/GenBank/DDBJ databases">
        <title>Genomic Encyclopedia of Type Strains, Phase IV (KMG-IV): sequencing the most valuable type-strain genomes for metagenomic binning, comparative biology and taxonomic classification.</title>
        <authorList>
            <person name="Goeker M."/>
        </authorList>
    </citation>
    <scope>NUCLEOTIDE SEQUENCE [LARGE SCALE GENOMIC DNA]</scope>
    <source>
        <strain evidence="2 3">DSM 102850</strain>
    </source>
</reference>
<evidence type="ECO:0000256" key="1">
    <source>
        <dbReference type="SAM" id="Phobius"/>
    </source>
</evidence>
<protein>
    <submittedName>
        <fullName evidence="2">Uncharacterized protein</fullName>
    </submittedName>
</protein>
<organism evidence="2 3">
    <name type="scientific">Parvularcula dongshanensis</name>
    <dbReference type="NCBI Taxonomy" id="1173995"/>
    <lineage>
        <taxon>Bacteria</taxon>
        <taxon>Pseudomonadati</taxon>
        <taxon>Pseudomonadota</taxon>
        <taxon>Alphaproteobacteria</taxon>
        <taxon>Parvularculales</taxon>
        <taxon>Parvularculaceae</taxon>
        <taxon>Parvularcula</taxon>
    </lineage>
</organism>
<evidence type="ECO:0000313" key="3">
    <source>
        <dbReference type="Proteomes" id="UP000563524"/>
    </source>
</evidence>
<accession>A0A840I0A5</accession>
<keyword evidence="1" id="KW-0812">Transmembrane</keyword>
<dbReference type="RefSeq" id="WP_281373693.1">
    <property type="nucleotide sequence ID" value="NZ_JACHOB010000001.1"/>
</dbReference>
<name>A0A840I0A5_9PROT</name>
<dbReference type="AlphaFoldDB" id="A0A840I0A5"/>
<dbReference type="Proteomes" id="UP000563524">
    <property type="component" value="Unassembled WGS sequence"/>
</dbReference>
<sequence length="40" mass="3997">MPDPEETKRNRVAMLSALVAVLAALAAIVSALVSAGVFGG</sequence>
<proteinExistence type="predicted"/>
<keyword evidence="1" id="KW-0472">Membrane</keyword>
<dbReference type="EMBL" id="JACHOB010000001">
    <property type="protein sequence ID" value="MBB4657775.1"/>
    <property type="molecule type" value="Genomic_DNA"/>
</dbReference>
<gene>
    <name evidence="2" type="ORF">GGQ59_000275</name>
</gene>
<evidence type="ECO:0000313" key="2">
    <source>
        <dbReference type="EMBL" id="MBB4657775.1"/>
    </source>
</evidence>
<keyword evidence="1" id="KW-1133">Transmembrane helix</keyword>